<dbReference type="Pfam" id="PF04380">
    <property type="entry name" value="BMFP"/>
    <property type="match status" value="1"/>
</dbReference>
<feature type="coiled-coil region" evidence="1">
    <location>
        <begin position="51"/>
        <end position="78"/>
    </location>
</feature>
<dbReference type="Proteomes" id="UP001626536">
    <property type="component" value="Chromosome"/>
</dbReference>
<evidence type="ECO:0000313" key="2">
    <source>
        <dbReference type="EMBL" id="WOJ91421.1"/>
    </source>
</evidence>
<dbReference type="EMBL" id="CP136862">
    <property type="protein sequence ID" value="WOJ91421.1"/>
    <property type="molecule type" value="Genomic_DNA"/>
</dbReference>
<dbReference type="InterPro" id="IPR007475">
    <property type="entry name" value="UbiK"/>
</dbReference>
<dbReference type="RefSeq" id="WP_407341015.1">
    <property type="nucleotide sequence ID" value="NZ_CP136862.1"/>
</dbReference>
<evidence type="ECO:0000256" key="1">
    <source>
        <dbReference type="SAM" id="Coils"/>
    </source>
</evidence>
<keyword evidence="1" id="KW-0175">Coiled coil</keyword>
<proteinExistence type="predicted"/>
<organism evidence="2 3">
    <name type="scientific">Methylocapsa polymorpha</name>
    <dbReference type="NCBI Taxonomy" id="3080828"/>
    <lineage>
        <taxon>Bacteria</taxon>
        <taxon>Pseudomonadati</taxon>
        <taxon>Pseudomonadota</taxon>
        <taxon>Alphaproteobacteria</taxon>
        <taxon>Hyphomicrobiales</taxon>
        <taxon>Beijerinckiaceae</taxon>
        <taxon>Methylocapsa</taxon>
    </lineage>
</organism>
<evidence type="ECO:0000313" key="3">
    <source>
        <dbReference type="Proteomes" id="UP001626536"/>
    </source>
</evidence>
<accession>A0ABZ0HWW8</accession>
<reference evidence="2 3" key="1">
    <citation type="submission" date="2023-10" db="EMBL/GenBank/DDBJ databases">
        <title>Novel methanotroph of the genus Methylocapsa from a subarctic wetland.</title>
        <authorList>
            <person name="Belova S.E."/>
            <person name="Oshkin I.Y."/>
            <person name="Miroshnikov K."/>
            <person name="Dedysh S.N."/>
        </authorList>
    </citation>
    <scope>NUCLEOTIDE SEQUENCE [LARGE SCALE GENOMIC DNA]</scope>
    <source>
        <strain evidence="2 3">RX1</strain>
    </source>
</reference>
<gene>
    <name evidence="2" type="ORF">RZS28_01805</name>
</gene>
<keyword evidence="3" id="KW-1185">Reference proteome</keyword>
<sequence>MAQNRVFEDFTRLMTDATEVAQGVRREAETAMKSQIERFLATMDVVTREEFEAVKQMAAAAREENEKLGKRLAALEAELAPKGKSGSK</sequence>
<name>A0ABZ0HWW8_9HYPH</name>
<protein>
    <submittedName>
        <fullName evidence="2">Accessory factor UbiK family protein</fullName>
    </submittedName>
</protein>